<evidence type="ECO:0000256" key="12">
    <source>
        <dbReference type="ARBA" id="ARBA00044550"/>
    </source>
</evidence>
<dbReference type="GO" id="GO:0043590">
    <property type="term" value="C:bacterial nucleoid"/>
    <property type="evidence" value="ECO:0007669"/>
    <property type="project" value="TreeGrafter"/>
</dbReference>
<feature type="domain" description="Helicase ATP-binding" evidence="13">
    <location>
        <begin position="23"/>
        <end position="192"/>
    </location>
</feature>
<comment type="similarity">
    <text evidence="1">Belongs to the helicase family. RecQ subfamily.</text>
</comment>
<dbReference type="GO" id="GO:0006281">
    <property type="term" value="P:DNA repair"/>
    <property type="evidence" value="ECO:0007669"/>
    <property type="project" value="TreeGrafter"/>
</dbReference>
<dbReference type="FunFam" id="3.40.50.300:FF:001389">
    <property type="entry name" value="ATP-dependent DNA helicase RecQ"/>
    <property type="match status" value="1"/>
</dbReference>
<dbReference type="CDD" id="cd17920">
    <property type="entry name" value="DEXHc_RecQ"/>
    <property type="match status" value="1"/>
</dbReference>
<dbReference type="InterPro" id="IPR036388">
    <property type="entry name" value="WH-like_DNA-bd_sf"/>
</dbReference>
<keyword evidence="7" id="KW-0238">DNA-binding</keyword>
<dbReference type="GO" id="GO:0046872">
    <property type="term" value="F:metal ion binding"/>
    <property type="evidence" value="ECO:0007669"/>
    <property type="project" value="UniProtKB-KW"/>
</dbReference>
<evidence type="ECO:0000256" key="9">
    <source>
        <dbReference type="ARBA" id="ARBA00034617"/>
    </source>
</evidence>
<evidence type="ECO:0000256" key="2">
    <source>
        <dbReference type="ARBA" id="ARBA00022723"/>
    </source>
</evidence>
<evidence type="ECO:0000256" key="6">
    <source>
        <dbReference type="ARBA" id="ARBA00022840"/>
    </source>
</evidence>
<protein>
    <recommendedName>
        <fullName evidence="11">ATP-dependent DNA helicase RecQ</fullName>
        <ecNumber evidence="10">5.6.2.4</ecNumber>
    </recommendedName>
    <alternativeName>
        <fullName evidence="12">DNA 3'-5' helicase RecQ</fullName>
    </alternativeName>
</protein>
<dbReference type="Gene3D" id="1.10.10.10">
    <property type="entry name" value="Winged helix-like DNA-binding domain superfamily/Winged helix DNA-binding domain"/>
    <property type="match status" value="1"/>
</dbReference>
<keyword evidence="16" id="KW-1185">Reference proteome</keyword>
<proteinExistence type="inferred from homology"/>
<dbReference type="SMART" id="SM00490">
    <property type="entry name" value="HELICc"/>
    <property type="match status" value="1"/>
</dbReference>
<dbReference type="AlphaFoldDB" id="A0A2V1ISR7"/>
<evidence type="ECO:0000259" key="14">
    <source>
        <dbReference type="PROSITE" id="PS51194"/>
    </source>
</evidence>
<keyword evidence="8" id="KW-0413">Isomerase</keyword>
<dbReference type="Proteomes" id="UP000244905">
    <property type="component" value="Unassembled WGS sequence"/>
</dbReference>
<dbReference type="GO" id="GO:0003677">
    <property type="term" value="F:DNA binding"/>
    <property type="evidence" value="ECO:0007669"/>
    <property type="project" value="UniProtKB-KW"/>
</dbReference>
<keyword evidence="3" id="KW-0547">Nucleotide-binding</keyword>
<dbReference type="NCBIfam" id="TIGR00614">
    <property type="entry name" value="recQ_fam"/>
    <property type="match status" value="1"/>
</dbReference>
<feature type="domain" description="Helicase C-terminal" evidence="14">
    <location>
        <begin position="216"/>
        <end position="363"/>
    </location>
</feature>
<dbReference type="GeneID" id="82524963"/>
<evidence type="ECO:0000256" key="7">
    <source>
        <dbReference type="ARBA" id="ARBA00023125"/>
    </source>
</evidence>
<dbReference type="InterPro" id="IPR027417">
    <property type="entry name" value="P-loop_NTPase"/>
</dbReference>
<dbReference type="GO" id="GO:0016787">
    <property type="term" value="F:hydrolase activity"/>
    <property type="evidence" value="ECO:0007669"/>
    <property type="project" value="UniProtKB-KW"/>
</dbReference>
<dbReference type="InterPro" id="IPR004589">
    <property type="entry name" value="DNA_helicase_ATP-dep_RecQ"/>
</dbReference>
<dbReference type="GO" id="GO:0030894">
    <property type="term" value="C:replisome"/>
    <property type="evidence" value="ECO:0007669"/>
    <property type="project" value="TreeGrafter"/>
</dbReference>
<evidence type="ECO:0000256" key="3">
    <source>
        <dbReference type="ARBA" id="ARBA00022741"/>
    </source>
</evidence>
<evidence type="ECO:0000313" key="15">
    <source>
        <dbReference type="EMBL" id="PWB04201.1"/>
    </source>
</evidence>
<dbReference type="InterPro" id="IPR001650">
    <property type="entry name" value="Helicase_C-like"/>
</dbReference>
<dbReference type="Pfam" id="PF00270">
    <property type="entry name" value="DEAD"/>
    <property type="match status" value="1"/>
</dbReference>
<accession>A0A2V1ISR7</accession>
<dbReference type="GO" id="GO:0009378">
    <property type="term" value="F:four-way junction helicase activity"/>
    <property type="evidence" value="ECO:0007669"/>
    <property type="project" value="TreeGrafter"/>
</dbReference>
<dbReference type="EMBL" id="PUEC01000002">
    <property type="protein sequence ID" value="PWB04201.1"/>
    <property type="molecule type" value="Genomic_DNA"/>
</dbReference>
<comment type="catalytic activity">
    <reaction evidence="9">
        <text>Couples ATP hydrolysis with the unwinding of duplex DNA by translocating in the 3'-5' direction.</text>
        <dbReference type="EC" id="5.6.2.4"/>
    </reaction>
</comment>
<dbReference type="GO" id="GO:0006310">
    <property type="term" value="P:DNA recombination"/>
    <property type="evidence" value="ECO:0007669"/>
    <property type="project" value="InterPro"/>
</dbReference>
<evidence type="ECO:0000256" key="10">
    <source>
        <dbReference type="ARBA" id="ARBA00034808"/>
    </source>
</evidence>
<comment type="caution">
    <text evidence="15">The sequence shown here is derived from an EMBL/GenBank/DDBJ whole genome shotgun (WGS) entry which is preliminary data.</text>
</comment>
<dbReference type="Pfam" id="PF16124">
    <property type="entry name" value="RecQ_Zn_bind"/>
    <property type="match status" value="1"/>
</dbReference>
<dbReference type="EC" id="5.6.2.4" evidence="10"/>
<keyword evidence="5 15" id="KW-0347">Helicase</keyword>
<dbReference type="InterPro" id="IPR002464">
    <property type="entry name" value="DNA/RNA_helicase_DEAH_CS"/>
</dbReference>
<dbReference type="Pfam" id="PF00271">
    <property type="entry name" value="Helicase_C"/>
    <property type="match status" value="1"/>
</dbReference>
<dbReference type="PROSITE" id="PS51192">
    <property type="entry name" value="HELICASE_ATP_BIND_1"/>
    <property type="match status" value="1"/>
</dbReference>
<keyword evidence="6" id="KW-0067">ATP-binding</keyword>
<keyword evidence="4" id="KW-0378">Hydrolase</keyword>
<evidence type="ECO:0000313" key="16">
    <source>
        <dbReference type="Proteomes" id="UP000244905"/>
    </source>
</evidence>
<sequence length="634" mass="72527">MPLSVLKKYWGYDAFRPLQREIIDSVLEGRDTLGLLPTGGGKSITFQVPAMLLPGLTVVVTPLISLMKDQVDNLRQRDIRAVHFHSGLTRRETELNLTRCRLGKAKLAYLSPERLQNDSFMAELRTMTVSLIVVDEAHCISQWGYDFRPSYLKVVRLRETAGEEVPILALTASATPEVTADIMRSLRFREPKVYARSFTRDNLSYIVRYADFKENTLLRVLRATTGCGIVYVRSRRRCREIADLLRREGISAEFYHAGLDPEEKDLRQNLWKEDSVRIMVATNAFGMGIDKPDVRTVVHYDLPSSLEEYYQEAGRAGRDGRESFAVVITSPRDKATLSRRLSESFPDKEFISHVYELAGNFLGVAVGEGYGMLYEFNFDLFCRTYSLPPAPTRSALTLLSRAGYFEYIDETTSRSRLMVIMRKDQLYDLELTPDAEEVFQCVLRNYTGLFADYVYISELVIARSTCLSSERVYQALLYLGRIHAVHYVPRRTTPYIYYSTSRELPKHVIMPLEVYERQRERMALRLEAMKSFAFNTSECRVRGMLRYFGESDAQDCGKCDVCRSRRKSADTPETTRSLRESIVYQASREGGCSVETIISNCQSPREQTIQTIRDLADKGIVRIDGHTVIAAKIQ</sequence>
<dbReference type="PROSITE" id="PS00690">
    <property type="entry name" value="DEAH_ATP_HELICASE"/>
    <property type="match status" value="1"/>
</dbReference>
<gene>
    <name evidence="15" type="ORF">C5O23_01185</name>
</gene>
<organism evidence="15 16">
    <name type="scientific">Duncaniella muris</name>
    <dbReference type="NCBI Taxonomy" id="2094150"/>
    <lineage>
        <taxon>Bacteria</taxon>
        <taxon>Pseudomonadati</taxon>
        <taxon>Bacteroidota</taxon>
        <taxon>Bacteroidia</taxon>
        <taxon>Bacteroidales</taxon>
        <taxon>Muribaculaceae</taxon>
        <taxon>Duncaniella</taxon>
    </lineage>
</organism>
<dbReference type="PROSITE" id="PS51194">
    <property type="entry name" value="HELICASE_CTER"/>
    <property type="match status" value="1"/>
</dbReference>
<evidence type="ECO:0000256" key="8">
    <source>
        <dbReference type="ARBA" id="ARBA00023235"/>
    </source>
</evidence>
<keyword evidence="2" id="KW-0479">Metal-binding</keyword>
<reference evidence="16" key="1">
    <citation type="submission" date="2018-02" db="EMBL/GenBank/DDBJ databases">
        <authorList>
            <person name="Clavel T."/>
            <person name="Strowig T."/>
        </authorList>
    </citation>
    <scope>NUCLEOTIDE SEQUENCE [LARGE SCALE GENOMIC DNA]</scope>
    <source>
        <strain evidence="16">DSM 103720</strain>
    </source>
</reference>
<dbReference type="SMART" id="SM00487">
    <property type="entry name" value="DEXDc"/>
    <property type="match status" value="1"/>
</dbReference>
<dbReference type="PANTHER" id="PTHR13710">
    <property type="entry name" value="DNA HELICASE RECQ FAMILY MEMBER"/>
    <property type="match status" value="1"/>
</dbReference>
<evidence type="ECO:0000256" key="1">
    <source>
        <dbReference type="ARBA" id="ARBA00005446"/>
    </source>
</evidence>
<evidence type="ECO:0000256" key="11">
    <source>
        <dbReference type="ARBA" id="ARBA00044535"/>
    </source>
</evidence>
<dbReference type="InterPro" id="IPR011545">
    <property type="entry name" value="DEAD/DEAH_box_helicase_dom"/>
</dbReference>
<dbReference type="InterPro" id="IPR014001">
    <property type="entry name" value="Helicase_ATP-bd"/>
</dbReference>
<evidence type="ECO:0000256" key="5">
    <source>
        <dbReference type="ARBA" id="ARBA00022806"/>
    </source>
</evidence>
<evidence type="ECO:0000259" key="13">
    <source>
        <dbReference type="PROSITE" id="PS51192"/>
    </source>
</evidence>
<dbReference type="InterPro" id="IPR032284">
    <property type="entry name" value="RecQ_Zn-bd"/>
</dbReference>
<name>A0A2V1ISR7_9BACT</name>
<dbReference type="GO" id="GO:0005524">
    <property type="term" value="F:ATP binding"/>
    <property type="evidence" value="ECO:0007669"/>
    <property type="project" value="UniProtKB-KW"/>
</dbReference>
<dbReference type="PANTHER" id="PTHR13710:SF105">
    <property type="entry name" value="ATP-DEPENDENT DNA HELICASE Q1"/>
    <property type="match status" value="1"/>
</dbReference>
<dbReference type="SUPFAM" id="SSF52540">
    <property type="entry name" value="P-loop containing nucleoside triphosphate hydrolases"/>
    <property type="match status" value="1"/>
</dbReference>
<evidence type="ECO:0000256" key="4">
    <source>
        <dbReference type="ARBA" id="ARBA00022801"/>
    </source>
</evidence>
<dbReference type="Gene3D" id="3.40.50.300">
    <property type="entry name" value="P-loop containing nucleotide triphosphate hydrolases"/>
    <property type="match status" value="2"/>
</dbReference>
<dbReference type="RefSeq" id="WP_107031125.1">
    <property type="nucleotide sequence ID" value="NZ_PUEC01000002.1"/>
</dbReference>
<dbReference type="GO" id="GO:0043138">
    <property type="term" value="F:3'-5' DNA helicase activity"/>
    <property type="evidence" value="ECO:0007669"/>
    <property type="project" value="UniProtKB-EC"/>
</dbReference>
<dbReference type="GO" id="GO:0005737">
    <property type="term" value="C:cytoplasm"/>
    <property type="evidence" value="ECO:0007669"/>
    <property type="project" value="TreeGrafter"/>
</dbReference>